<dbReference type="RefSeq" id="WP_137331060.1">
    <property type="nucleotide sequence ID" value="NZ_CP040077.1"/>
</dbReference>
<dbReference type="AlphaFoldDB" id="A0A4P8IHT0"/>
<protein>
    <submittedName>
        <fullName evidence="3">Uncharacterized protein</fullName>
    </submittedName>
</protein>
<gene>
    <name evidence="3" type="ORF">FAZ95_02830</name>
</gene>
<evidence type="ECO:0000256" key="2">
    <source>
        <dbReference type="SAM" id="SignalP"/>
    </source>
</evidence>
<reference evidence="3 4" key="1">
    <citation type="submission" date="2019-05" db="EMBL/GenBank/DDBJ databases">
        <title>Burkholderia sp. DHOD12, isolated from subtropical forest soil.</title>
        <authorList>
            <person name="Gao Z.-H."/>
            <person name="Qiu L.-H."/>
        </authorList>
    </citation>
    <scope>NUCLEOTIDE SEQUENCE [LARGE SCALE GENOMIC DNA]</scope>
    <source>
        <strain evidence="3 4">DHOD12</strain>
    </source>
</reference>
<evidence type="ECO:0000313" key="4">
    <source>
        <dbReference type="Proteomes" id="UP000298656"/>
    </source>
</evidence>
<feature type="signal peptide" evidence="2">
    <location>
        <begin position="1"/>
        <end position="20"/>
    </location>
</feature>
<name>A0A4P8IHT0_9BURK</name>
<dbReference type="KEGG" id="tvl:FAZ95_02830"/>
<proteinExistence type="predicted"/>
<evidence type="ECO:0000256" key="1">
    <source>
        <dbReference type="SAM" id="MobiDB-lite"/>
    </source>
</evidence>
<keyword evidence="4" id="KW-1185">Reference proteome</keyword>
<dbReference type="EMBL" id="CP040077">
    <property type="protein sequence ID" value="QCP48218.1"/>
    <property type="molecule type" value="Genomic_DNA"/>
</dbReference>
<evidence type="ECO:0000313" key="3">
    <source>
        <dbReference type="EMBL" id="QCP48218.1"/>
    </source>
</evidence>
<organism evidence="3 4">
    <name type="scientific">Trinickia violacea</name>
    <dbReference type="NCBI Taxonomy" id="2571746"/>
    <lineage>
        <taxon>Bacteria</taxon>
        <taxon>Pseudomonadati</taxon>
        <taxon>Pseudomonadota</taxon>
        <taxon>Betaproteobacteria</taxon>
        <taxon>Burkholderiales</taxon>
        <taxon>Burkholderiaceae</taxon>
        <taxon>Trinickia</taxon>
    </lineage>
</organism>
<sequence>MATFVVMLAVCLAIPFGGGAAQKAVQPHEAQAVAAEQTAPATTLAGAALPTASAEAGDSSTPAR</sequence>
<dbReference type="Proteomes" id="UP000298656">
    <property type="component" value="Chromosome 1"/>
</dbReference>
<feature type="chain" id="PRO_5020576724" evidence="2">
    <location>
        <begin position="21"/>
        <end position="64"/>
    </location>
</feature>
<accession>A0A4P8IHT0</accession>
<feature type="compositionally biased region" description="Low complexity" evidence="1">
    <location>
        <begin position="44"/>
        <end position="57"/>
    </location>
</feature>
<keyword evidence="2" id="KW-0732">Signal</keyword>
<feature type="region of interest" description="Disordered" evidence="1">
    <location>
        <begin position="44"/>
        <end position="64"/>
    </location>
</feature>